<proteinExistence type="predicted"/>
<protein>
    <submittedName>
        <fullName evidence="2">CHM2A protein</fullName>
    </submittedName>
</protein>
<feature type="compositionally biased region" description="Polar residues" evidence="1">
    <location>
        <begin position="61"/>
        <end position="78"/>
    </location>
</feature>
<evidence type="ECO:0000313" key="2">
    <source>
        <dbReference type="WBParaSite" id="ASIM_0000656001-mRNA-1"/>
    </source>
</evidence>
<organism evidence="2">
    <name type="scientific">Anisakis simplex</name>
    <name type="common">Herring worm</name>
    <dbReference type="NCBI Taxonomy" id="6269"/>
    <lineage>
        <taxon>Eukaryota</taxon>
        <taxon>Metazoa</taxon>
        <taxon>Ecdysozoa</taxon>
        <taxon>Nematoda</taxon>
        <taxon>Chromadorea</taxon>
        <taxon>Rhabditida</taxon>
        <taxon>Spirurina</taxon>
        <taxon>Ascaridomorpha</taxon>
        <taxon>Ascaridoidea</taxon>
        <taxon>Anisakidae</taxon>
        <taxon>Anisakis</taxon>
        <taxon>Anisakis simplex complex</taxon>
    </lineage>
</organism>
<reference evidence="2" key="1">
    <citation type="submission" date="2017-02" db="UniProtKB">
        <authorList>
            <consortium name="WormBaseParasite"/>
        </authorList>
    </citation>
    <scope>IDENTIFICATION</scope>
</reference>
<dbReference type="AlphaFoldDB" id="A0A0M3JG06"/>
<accession>A0A0M3JG06</accession>
<feature type="region of interest" description="Disordered" evidence="1">
    <location>
        <begin position="58"/>
        <end position="97"/>
    </location>
</feature>
<sequence length="97" mass="10610">LFSESGEGDSELMAQVEDISAIQINQQSTTSNEKEKETSNDAQQLLESIEEELAMLLPEGTTESLPQHSASTTQSMELDSNAPVELSAAIKRKKKKK</sequence>
<dbReference type="WBParaSite" id="ASIM_0000656001-mRNA-1">
    <property type="protein sequence ID" value="ASIM_0000656001-mRNA-1"/>
    <property type="gene ID" value="ASIM_0000656001"/>
</dbReference>
<evidence type="ECO:0000256" key="1">
    <source>
        <dbReference type="SAM" id="MobiDB-lite"/>
    </source>
</evidence>
<name>A0A0M3JG06_ANISI</name>